<evidence type="ECO:0000256" key="1">
    <source>
        <dbReference type="SAM" id="MobiDB-lite"/>
    </source>
</evidence>
<organism evidence="3 4">
    <name type="scientific">Vibrio marisflavi CECT 7928</name>
    <dbReference type="NCBI Taxonomy" id="634439"/>
    <lineage>
        <taxon>Bacteria</taxon>
        <taxon>Pseudomonadati</taxon>
        <taxon>Pseudomonadota</taxon>
        <taxon>Gammaproteobacteria</taxon>
        <taxon>Vibrionales</taxon>
        <taxon>Vibrionaceae</taxon>
        <taxon>Vibrio</taxon>
    </lineage>
</organism>
<proteinExistence type="predicted"/>
<protein>
    <recommendedName>
        <fullName evidence="2">DUF6701 domain-containing protein</fullName>
    </recommendedName>
</protein>
<dbReference type="Proteomes" id="UP000838748">
    <property type="component" value="Unassembled WGS sequence"/>
</dbReference>
<reference evidence="3" key="1">
    <citation type="submission" date="2021-11" db="EMBL/GenBank/DDBJ databases">
        <authorList>
            <person name="Rodrigo-Torres L."/>
            <person name="Arahal R. D."/>
            <person name="Lucena T."/>
        </authorList>
    </citation>
    <scope>NUCLEOTIDE SEQUENCE</scope>
    <source>
        <strain evidence="3">CECT 7928</strain>
    </source>
</reference>
<keyword evidence="4" id="KW-1185">Reference proteome</keyword>
<name>A0ABM9A7W7_9VIBR</name>
<feature type="compositionally biased region" description="Low complexity" evidence="1">
    <location>
        <begin position="1154"/>
        <end position="1169"/>
    </location>
</feature>
<feature type="domain" description="DUF6701" evidence="2">
    <location>
        <begin position="648"/>
        <end position="1241"/>
    </location>
</feature>
<dbReference type="EMBL" id="CAKLDM010000002">
    <property type="protein sequence ID" value="CAH0541571.1"/>
    <property type="molecule type" value="Genomic_DNA"/>
</dbReference>
<dbReference type="Pfam" id="PF20419">
    <property type="entry name" value="DUF6701"/>
    <property type="match status" value="1"/>
</dbReference>
<dbReference type="InterPro" id="IPR046524">
    <property type="entry name" value="DUF6701"/>
</dbReference>
<evidence type="ECO:0000259" key="2">
    <source>
        <dbReference type="Pfam" id="PF20419"/>
    </source>
</evidence>
<dbReference type="RefSeq" id="WP_237363098.1">
    <property type="nucleotide sequence ID" value="NZ_CAKLDM010000002.1"/>
</dbReference>
<accession>A0ABM9A7W7</accession>
<sequence>MARIALILAIMLVGWQVRAEAVYPLGNAVCVSTAAQTWVGSGASVTLSTDDAILGLTDLKIGFDTSSEVANVTNSCGTGTCILDPDLRLDSSPTFTVPSLTYDATYSALTISGNSSMTLSNGTYRITDSLTLMGIAELNLVGDVTLYVESLNVTGTSTLNINGSVTIYLEQLTTSGNAAITTTSSDPDDFIIVSMEGTNSSNIQIRGANIDITAHLFAETDLEISQNATVTGTVTSKNLTISDSGTLVADVPETCNAVDFSTLNLCNYIPEPAQAWASSSSLSIQNSSSTISGWSQSYLSTNLSGSNLAVSFDTLSYQAGQAGACGDSYACTTGATKVSTPPSLAPTFSSTTSLSITASNYTSVCDGTNCSYSVSGSDVTINILTSLQTLSVTGYGANMIVSFTDLGEENGYGTLIESYTASGDVDSRFAANGNYTFGTMTMGGGGANRTSISTYAGVQIFVVTSYSESSGNAVQFNDLGGDNDLIMYGPDASYTFIESSHSDITAQLLASSITLSNSMDIVGGVTTNTFTTSEANTNIIGSGSCLNPATNSFDLTISPSTDTSLSCVAQTITLQVVDGDGAASGDYTGSIHVSADSGSLSVTTGSYVSGTSYQPDSNGTLVLALDGEGVGDITVTAYLEDDQSNTTVTGEYTFVSNKLEISTNPTEVIAGKSVQVTVQPLECQSVGGSEVAVVSTDYVGNITLSTTSTSYSQPSSPTNSASVYIKDDSDSSYTEVSNDVTLNFALNGSSEVEAQMDVLYSEAGSVSYSLSNQQCNDDGDCETYTGTHTIYARPWTLAICSSDTISGTSSSGSGYKASGESFAVMVKPIIWVSGGSETAAVETSSYCSITVTQNFFDSDAPSATVALTHDIDTPSGGNAGNLSGTTSMSNTNKSASGDYFDFSGLSWDEVGSIQLQADTSATYLGMDVNQGYRAVGRFYPAYFKVTDTTWSYPNSQSFIYMGQPFDGVEFKVEALNSSESAVQNYVSFDSSLQAGFDLLENSSYASRFVSPTFSAGIWALDSSSSIGTFTNTVASDCTDSICWNKATDYSADGPFNKSGSSDVSVISLDSQSSNTDPVAYTTSGDALTDQPDIRFGRINLTDVGGVQGDTLTVPLAVEYWDGSGFTTNTDDSGTSFDAANFCQQAIWSSETDNGSLSGSGTVSSGTSRSIKASQTTSAREQIKFWLTLVSGGESSSCEGTNNDLSWLQYDWSNTGSDEQDPHSIVTFGIYRGNDKVLFRGESGLTGQ</sequence>
<evidence type="ECO:0000313" key="3">
    <source>
        <dbReference type="EMBL" id="CAH0541571.1"/>
    </source>
</evidence>
<gene>
    <name evidence="3" type="ORF">VMF7928_03634</name>
</gene>
<feature type="region of interest" description="Disordered" evidence="1">
    <location>
        <begin position="1152"/>
        <end position="1174"/>
    </location>
</feature>
<comment type="caution">
    <text evidence="3">The sequence shown here is derived from an EMBL/GenBank/DDBJ whole genome shotgun (WGS) entry which is preliminary data.</text>
</comment>
<evidence type="ECO:0000313" key="4">
    <source>
        <dbReference type="Proteomes" id="UP000838748"/>
    </source>
</evidence>